<reference evidence="1" key="2">
    <citation type="journal article" date="2015" name="Data Brief">
        <title>Shoot transcriptome of the giant reed, Arundo donax.</title>
        <authorList>
            <person name="Barrero R.A."/>
            <person name="Guerrero F.D."/>
            <person name="Moolhuijzen P."/>
            <person name="Goolsby J.A."/>
            <person name="Tidwell J."/>
            <person name="Bellgard S.E."/>
            <person name="Bellgard M.I."/>
        </authorList>
    </citation>
    <scope>NUCLEOTIDE SEQUENCE</scope>
    <source>
        <tissue evidence="1">Shoot tissue taken approximately 20 cm above the soil surface</tissue>
    </source>
</reference>
<dbReference type="AlphaFoldDB" id="A0A0A8Z1A2"/>
<reference evidence="1" key="1">
    <citation type="submission" date="2014-09" db="EMBL/GenBank/DDBJ databases">
        <authorList>
            <person name="Magalhaes I.L.F."/>
            <person name="Oliveira U."/>
            <person name="Santos F.R."/>
            <person name="Vidigal T.H.D.A."/>
            <person name="Brescovit A.D."/>
            <person name="Santos A.J."/>
        </authorList>
    </citation>
    <scope>NUCLEOTIDE SEQUENCE</scope>
    <source>
        <tissue evidence="1">Shoot tissue taken approximately 20 cm above the soil surface</tissue>
    </source>
</reference>
<sequence>MNHTPGLSATNWTASHPRFGTTTVFLTVGFTKLYFATSVAAS</sequence>
<name>A0A0A8Z1A2_ARUDO</name>
<dbReference type="EMBL" id="GBRH01264731">
    <property type="protein sequence ID" value="JAD33164.1"/>
    <property type="molecule type" value="Transcribed_RNA"/>
</dbReference>
<organism evidence="1">
    <name type="scientific">Arundo donax</name>
    <name type="common">Giant reed</name>
    <name type="synonym">Donax arundinaceus</name>
    <dbReference type="NCBI Taxonomy" id="35708"/>
    <lineage>
        <taxon>Eukaryota</taxon>
        <taxon>Viridiplantae</taxon>
        <taxon>Streptophyta</taxon>
        <taxon>Embryophyta</taxon>
        <taxon>Tracheophyta</taxon>
        <taxon>Spermatophyta</taxon>
        <taxon>Magnoliopsida</taxon>
        <taxon>Liliopsida</taxon>
        <taxon>Poales</taxon>
        <taxon>Poaceae</taxon>
        <taxon>PACMAD clade</taxon>
        <taxon>Arundinoideae</taxon>
        <taxon>Arundineae</taxon>
        <taxon>Arundo</taxon>
    </lineage>
</organism>
<protein>
    <submittedName>
        <fullName evidence="1">Uncharacterized protein</fullName>
    </submittedName>
</protein>
<accession>A0A0A8Z1A2</accession>
<proteinExistence type="predicted"/>
<evidence type="ECO:0000313" key="1">
    <source>
        <dbReference type="EMBL" id="JAD33164.1"/>
    </source>
</evidence>